<dbReference type="GO" id="GO:0031460">
    <property type="term" value="P:glycine betaine transport"/>
    <property type="evidence" value="ECO:0007669"/>
    <property type="project" value="TreeGrafter"/>
</dbReference>
<dbReference type="CDD" id="cd06261">
    <property type="entry name" value="TM_PBP2"/>
    <property type="match status" value="1"/>
</dbReference>
<dbReference type="Gene3D" id="1.10.3720.10">
    <property type="entry name" value="MetI-like"/>
    <property type="match status" value="1"/>
</dbReference>
<dbReference type="PANTHER" id="PTHR30177">
    <property type="entry name" value="GLYCINE BETAINE/L-PROLINE TRANSPORT SYSTEM PERMEASE PROTEIN PROW"/>
    <property type="match status" value="1"/>
</dbReference>
<comment type="subcellular location">
    <subcellularLocation>
        <location evidence="6">Cell membrane</location>
        <topology evidence="6">Multi-pass membrane protein</topology>
    </subcellularLocation>
    <subcellularLocation>
        <location evidence="1">Membrane</location>
        <topology evidence="1">Multi-pass membrane protein</topology>
    </subcellularLocation>
</comment>
<feature type="transmembrane region" description="Helical" evidence="6">
    <location>
        <begin position="77"/>
        <end position="96"/>
    </location>
</feature>
<evidence type="ECO:0000256" key="3">
    <source>
        <dbReference type="ARBA" id="ARBA00022692"/>
    </source>
</evidence>
<dbReference type="GO" id="GO:0055085">
    <property type="term" value="P:transmembrane transport"/>
    <property type="evidence" value="ECO:0007669"/>
    <property type="project" value="InterPro"/>
</dbReference>
<dbReference type="Proteomes" id="UP000318331">
    <property type="component" value="Unassembled WGS sequence"/>
</dbReference>
<evidence type="ECO:0000313" key="9">
    <source>
        <dbReference type="Proteomes" id="UP000318331"/>
    </source>
</evidence>
<comment type="similarity">
    <text evidence="6">Belongs to the binding-protein-dependent transport system permease family.</text>
</comment>
<keyword evidence="3 6" id="KW-0812">Transmembrane</keyword>
<keyword evidence="5 6" id="KW-0472">Membrane</keyword>
<feature type="domain" description="ABC transmembrane type-1" evidence="7">
    <location>
        <begin position="15"/>
        <end position="198"/>
    </location>
</feature>
<proteinExistence type="inferred from homology"/>
<gene>
    <name evidence="8" type="ORF">FB466_2233</name>
</gene>
<evidence type="ECO:0000256" key="1">
    <source>
        <dbReference type="ARBA" id="ARBA00004141"/>
    </source>
</evidence>
<dbReference type="EMBL" id="VFPN01000003">
    <property type="protein sequence ID" value="TQM61287.1"/>
    <property type="molecule type" value="Genomic_DNA"/>
</dbReference>
<feature type="transmembrane region" description="Helical" evidence="6">
    <location>
        <begin position="20"/>
        <end position="41"/>
    </location>
</feature>
<dbReference type="RefSeq" id="WP_141918423.1">
    <property type="nucleotide sequence ID" value="NZ_BAAAYS010000004.1"/>
</dbReference>
<evidence type="ECO:0000256" key="4">
    <source>
        <dbReference type="ARBA" id="ARBA00022989"/>
    </source>
</evidence>
<keyword evidence="2 6" id="KW-0813">Transport</keyword>
<evidence type="ECO:0000256" key="5">
    <source>
        <dbReference type="ARBA" id="ARBA00023136"/>
    </source>
</evidence>
<dbReference type="PANTHER" id="PTHR30177:SF4">
    <property type="entry name" value="OSMOPROTECTANT IMPORT PERMEASE PROTEIN OSMW"/>
    <property type="match status" value="1"/>
</dbReference>
<dbReference type="GO" id="GO:0005886">
    <property type="term" value="C:plasma membrane"/>
    <property type="evidence" value="ECO:0007669"/>
    <property type="project" value="UniProtKB-SubCell"/>
</dbReference>
<reference evidence="8 9" key="1">
    <citation type="submission" date="2019-06" db="EMBL/GenBank/DDBJ databases">
        <title>Sequencing the genomes of 1000 actinobacteria strains.</title>
        <authorList>
            <person name="Klenk H.-P."/>
        </authorList>
    </citation>
    <scope>NUCLEOTIDE SEQUENCE [LARGE SCALE GENOMIC DNA]</scope>
    <source>
        <strain evidence="8 9">DSM 18031</strain>
    </source>
</reference>
<dbReference type="InterPro" id="IPR035906">
    <property type="entry name" value="MetI-like_sf"/>
</dbReference>
<dbReference type="Pfam" id="PF00528">
    <property type="entry name" value="BPD_transp_1"/>
    <property type="match status" value="1"/>
</dbReference>
<accession>A0A543HSH3</accession>
<sequence>MEWIFANAENIWRLTRDHFALSLPPIVLGLVFSLPLGWLAHRYRWSRGALLTVSGLLYTIPSLPLFVILPVLIGTKILDPINVVIALTLYAVALLLRTVTEAFDSVSPEVRQSSLAVGFSPLQRVTRVELPLALPIVVAGLRVVSASTVSLVSVGSLIGVSSLGDLFTSGFQRDFPTEIMVGIGGTILIAGLLDLLIVLGGRWCTPWMRPARS</sequence>
<comment type="caution">
    <text evidence="8">The sequence shown here is derived from an EMBL/GenBank/DDBJ whole genome shotgun (WGS) entry which is preliminary data.</text>
</comment>
<evidence type="ECO:0000313" key="8">
    <source>
        <dbReference type="EMBL" id="TQM61287.1"/>
    </source>
</evidence>
<dbReference type="OrthoDB" id="3233284at2"/>
<name>A0A543HSH3_9MICO</name>
<evidence type="ECO:0000256" key="6">
    <source>
        <dbReference type="RuleBase" id="RU363032"/>
    </source>
</evidence>
<dbReference type="PROSITE" id="PS50928">
    <property type="entry name" value="ABC_TM1"/>
    <property type="match status" value="1"/>
</dbReference>
<dbReference type="SUPFAM" id="SSF161098">
    <property type="entry name" value="MetI-like"/>
    <property type="match status" value="1"/>
</dbReference>
<evidence type="ECO:0000259" key="7">
    <source>
        <dbReference type="PROSITE" id="PS50928"/>
    </source>
</evidence>
<organism evidence="8 9">
    <name type="scientific">Klugiella xanthotipulae</name>
    <dbReference type="NCBI Taxonomy" id="244735"/>
    <lineage>
        <taxon>Bacteria</taxon>
        <taxon>Bacillati</taxon>
        <taxon>Actinomycetota</taxon>
        <taxon>Actinomycetes</taxon>
        <taxon>Micrococcales</taxon>
        <taxon>Microbacteriaceae</taxon>
        <taxon>Klugiella</taxon>
    </lineage>
</organism>
<dbReference type="InterPro" id="IPR051204">
    <property type="entry name" value="ABC_transp_perm/SBD"/>
</dbReference>
<feature type="transmembrane region" description="Helical" evidence="6">
    <location>
        <begin position="48"/>
        <end position="71"/>
    </location>
</feature>
<dbReference type="AlphaFoldDB" id="A0A543HSH3"/>
<evidence type="ECO:0000256" key="2">
    <source>
        <dbReference type="ARBA" id="ARBA00022448"/>
    </source>
</evidence>
<protein>
    <submittedName>
        <fullName evidence="8">Osmoprotectant transport system permease protein</fullName>
    </submittedName>
</protein>
<feature type="transmembrane region" description="Helical" evidence="6">
    <location>
        <begin position="179"/>
        <end position="199"/>
    </location>
</feature>
<dbReference type="InterPro" id="IPR000515">
    <property type="entry name" value="MetI-like"/>
</dbReference>
<keyword evidence="9" id="KW-1185">Reference proteome</keyword>
<keyword evidence="4 6" id="KW-1133">Transmembrane helix</keyword>